<keyword evidence="1" id="KW-0812">Transmembrane</keyword>
<comment type="caution">
    <text evidence="2">The sequence shown here is derived from an EMBL/GenBank/DDBJ whole genome shotgun (WGS) entry which is preliminary data.</text>
</comment>
<keyword evidence="1" id="KW-0472">Membrane</keyword>
<name>A0ABS4YLB2_9MICO</name>
<dbReference type="EMBL" id="JAGIOC010000001">
    <property type="protein sequence ID" value="MBP2409182.1"/>
    <property type="molecule type" value="Genomic_DNA"/>
</dbReference>
<keyword evidence="3" id="KW-1185">Reference proteome</keyword>
<evidence type="ECO:0000313" key="2">
    <source>
        <dbReference type="EMBL" id="MBP2409182.1"/>
    </source>
</evidence>
<reference evidence="2 3" key="1">
    <citation type="submission" date="2021-03" db="EMBL/GenBank/DDBJ databases">
        <title>Sequencing the genomes of 1000 actinobacteria strains.</title>
        <authorList>
            <person name="Klenk H.-P."/>
        </authorList>
    </citation>
    <scope>NUCLEOTIDE SEQUENCE [LARGE SCALE GENOMIC DNA]</scope>
    <source>
        <strain evidence="2 3">DSM 14564</strain>
    </source>
</reference>
<sequence>MPHPTLRTAAVGTLAVAAMVLVLGGDDLRTGVMVGVVGEIAVLVVAVWAGRRGRHTPWPRAIATLAPGRALVLWKPGCLYCERLLLQLGGDPRVIWVNVWRDEDAQARVRAVNRGDELTPTVLVGEDVLRNPTAQELRDRLTKDR</sequence>
<evidence type="ECO:0000256" key="1">
    <source>
        <dbReference type="SAM" id="Phobius"/>
    </source>
</evidence>
<gene>
    <name evidence="2" type="ORF">JOF44_002085</name>
</gene>
<dbReference type="RefSeq" id="WP_209890734.1">
    <property type="nucleotide sequence ID" value="NZ_BAAAJV010000018.1"/>
</dbReference>
<dbReference type="Proteomes" id="UP000698222">
    <property type="component" value="Unassembled WGS sequence"/>
</dbReference>
<feature type="transmembrane region" description="Helical" evidence="1">
    <location>
        <begin position="31"/>
        <end position="50"/>
    </location>
</feature>
<keyword evidence="1" id="KW-1133">Transmembrane helix</keyword>
<protein>
    <recommendedName>
        <fullName evidence="4">Glutaredoxin domain-containing protein</fullName>
    </recommendedName>
</protein>
<evidence type="ECO:0008006" key="4">
    <source>
        <dbReference type="Google" id="ProtNLM"/>
    </source>
</evidence>
<dbReference type="Gene3D" id="3.40.30.10">
    <property type="entry name" value="Glutaredoxin"/>
    <property type="match status" value="1"/>
</dbReference>
<proteinExistence type="predicted"/>
<evidence type="ECO:0000313" key="3">
    <source>
        <dbReference type="Proteomes" id="UP000698222"/>
    </source>
</evidence>
<feature type="transmembrane region" description="Helical" evidence="1">
    <location>
        <begin position="7"/>
        <end position="25"/>
    </location>
</feature>
<organism evidence="2 3">
    <name type="scientific">Brachybacterium fresconis</name>
    <dbReference type="NCBI Taxonomy" id="173363"/>
    <lineage>
        <taxon>Bacteria</taxon>
        <taxon>Bacillati</taxon>
        <taxon>Actinomycetota</taxon>
        <taxon>Actinomycetes</taxon>
        <taxon>Micrococcales</taxon>
        <taxon>Dermabacteraceae</taxon>
        <taxon>Brachybacterium</taxon>
    </lineage>
</organism>
<accession>A0ABS4YLB2</accession>